<evidence type="ECO:0000313" key="1">
    <source>
        <dbReference type="EMBL" id="SCG14669.1"/>
    </source>
</evidence>
<name>A0A1C5G463_MICEH</name>
<accession>A0A1C5G463</accession>
<reference evidence="1 2" key="1">
    <citation type="submission" date="2016-06" db="EMBL/GenBank/DDBJ databases">
        <authorList>
            <person name="Kjaerup R.B."/>
            <person name="Dalgaard T.S."/>
            <person name="Juul-Madsen H.R."/>
        </authorList>
    </citation>
    <scope>NUCLEOTIDE SEQUENCE [LARGE SCALE GENOMIC DNA]</scope>
    <source>
        <strain evidence="1 2">DSM 43913</strain>
    </source>
</reference>
<dbReference type="Proteomes" id="UP000198251">
    <property type="component" value="Chromosome I"/>
</dbReference>
<sequence>MARRRYRKSQPVELPIPPLMPRTLMGRFLRESMLRQSSESGPLTARFSEFSSLGSVHVMIAAFQIAVDRLFEPNNGLKDVGLLISAMQRAFGLELPWPETEALIRFEMGEDVAIEDLSVRAKTSAMILTLGAYADFVERNEAEVDALLIEAERRAFDRGHHPELAE</sequence>
<organism evidence="1 2">
    <name type="scientific">Micromonospora echinofusca</name>
    <dbReference type="NCBI Taxonomy" id="47858"/>
    <lineage>
        <taxon>Bacteria</taxon>
        <taxon>Bacillati</taxon>
        <taxon>Actinomycetota</taxon>
        <taxon>Actinomycetes</taxon>
        <taxon>Micromonosporales</taxon>
        <taxon>Micromonosporaceae</taxon>
        <taxon>Micromonospora</taxon>
    </lineage>
</organism>
<protein>
    <submittedName>
        <fullName evidence="1">Uncharacterized protein</fullName>
    </submittedName>
</protein>
<gene>
    <name evidence="1" type="ORF">GA0070610_0878</name>
</gene>
<evidence type="ECO:0000313" key="2">
    <source>
        <dbReference type="Proteomes" id="UP000198251"/>
    </source>
</evidence>
<proteinExistence type="predicted"/>
<dbReference type="AlphaFoldDB" id="A0A1C5G463"/>
<keyword evidence="2" id="KW-1185">Reference proteome</keyword>
<dbReference type="EMBL" id="LT607733">
    <property type="protein sequence ID" value="SCG14669.1"/>
    <property type="molecule type" value="Genomic_DNA"/>
</dbReference>